<dbReference type="RefSeq" id="WP_112375875.1">
    <property type="nucleotide sequence ID" value="NZ_CP069793.1"/>
</dbReference>
<dbReference type="AlphaFoldDB" id="A0A2X2LSF8"/>
<organism evidence="1 2">
    <name type="scientific">Sphingobacterium multivorum</name>
    <dbReference type="NCBI Taxonomy" id="28454"/>
    <lineage>
        <taxon>Bacteria</taxon>
        <taxon>Pseudomonadati</taxon>
        <taxon>Bacteroidota</taxon>
        <taxon>Sphingobacteriia</taxon>
        <taxon>Sphingobacteriales</taxon>
        <taxon>Sphingobacteriaceae</taxon>
        <taxon>Sphingobacterium</taxon>
    </lineage>
</organism>
<dbReference type="Proteomes" id="UP000251241">
    <property type="component" value="Unassembled WGS sequence"/>
</dbReference>
<name>A0A2X2LSF8_SPHMU</name>
<dbReference type="Gene3D" id="2.60.120.560">
    <property type="entry name" value="Exo-inulinase, domain 1"/>
    <property type="match status" value="1"/>
</dbReference>
<accession>A0A2X2LSF8</accession>
<reference evidence="1 2" key="1">
    <citation type="submission" date="2018-06" db="EMBL/GenBank/DDBJ databases">
        <authorList>
            <consortium name="Pathogen Informatics"/>
            <person name="Doyle S."/>
        </authorList>
    </citation>
    <scope>NUCLEOTIDE SEQUENCE [LARGE SCALE GENOMIC DNA]</scope>
    <source>
        <strain evidence="1 2">NCTC11343</strain>
    </source>
</reference>
<dbReference type="GeneID" id="97179415"/>
<gene>
    <name evidence="1" type="ORF">NCTC11343_04468</name>
</gene>
<evidence type="ECO:0008006" key="3">
    <source>
        <dbReference type="Google" id="ProtNLM"/>
    </source>
</evidence>
<dbReference type="EMBL" id="UAUU01000011">
    <property type="protein sequence ID" value="SPZ92420.1"/>
    <property type="molecule type" value="Genomic_DNA"/>
</dbReference>
<sequence length="468" mass="53879">MKKIFLTLAFIWVILLQSYTQEKNSKASISKSIPLNAEQWSFQHGKVDFLNFKGRKAMKIAPASGPVVIKDLIFKDGTIEYDVIPSKTEFASAIYFHRKNEKEQEIVYLRVPKMANPFANEGIQYCPILDGVNMWDIYPQYQAPAAAKTEEWNHIKLVISGVQMQVFVNNSLRLTVPKLEGRENTGSIAFDGDAYISNIEIKPNEIENLPQAEGVDLTRHEANYIRSWSITQPTTLEEGREPTTFRDLPKDEAFTEKIATERYGLVNLTRRFGSAEKRRIIWLKTIITAQEPTLANLQLGFSDEIWLYLNDQITYTDKNIFRQNMKRYPDGRISVQNGNSRLKLKKGENQLLIGISNDFYGWGLMARLENMENITAIEPYEVKKRAIEHIERYLGTYAAEISPAFKLTFVQKDSMLILEAPSQENVALDYLGNDLFKMGLGIELQFTPDLKQVVRKENEFEMKFIKEQ</sequence>
<protein>
    <recommendedName>
        <fullName evidence="3">DUF1080 domain-containing protein</fullName>
    </recommendedName>
</protein>
<proteinExistence type="predicted"/>
<evidence type="ECO:0000313" key="1">
    <source>
        <dbReference type="EMBL" id="SPZ92420.1"/>
    </source>
</evidence>
<evidence type="ECO:0000313" key="2">
    <source>
        <dbReference type="Proteomes" id="UP000251241"/>
    </source>
</evidence>